<evidence type="ECO:0000256" key="3">
    <source>
        <dbReference type="ARBA" id="ARBA00022989"/>
    </source>
</evidence>
<proteinExistence type="predicted"/>
<sequence>MNLNKQIKCLYLYELLSGFSLGEGVWVIFLLMRGFSLLEVGIAEGFFHVVSFCCEVPSGMLADLLGRKRTLVCSRLMSGAAALGMLMSTNIFGVCLSLGLCAMEYNLASGTREAITYDSLLQEREAGRYLRVCSNQNLLFRLAQGGGILLSGVALLIGWRWCYRLDVLLGLCGALAALALREPAVTERQRERPRLGLRQLPRLLARQTKDSLRFLRRTPRAFLCMLAGSAVETGSILCGFFLQQQLTEQGASSYLLGLLLLGVSLGGMAGAKAAVLLAKRISYRQTLALCGAGTALGLLFAAGNGLLLGVAGGFLSAMWSEALATVNDRELNSMIPSDQRATLISIGSMTFSVLMMGASPAAGALGGRHGIGSAYLALAAALLPAVGLLLFLLGRCPVPRCEAEETES</sequence>
<feature type="transmembrane region" description="Helical" evidence="5">
    <location>
        <begin position="374"/>
        <end position="393"/>
    </location>
</feature>
<feature type="transmembrane region" description="Helical" evidence="5">
    <location>
        <begin position="80"/>
        <end position="102"/>
    </location>
</feature>
<protein>
    <submittedName>
        <fullName evidence="6">MFS transporter</fullName>
    </submittedName>
</protein>
<evidence type="ECO:0000313" key="7">
    <source>
        <dbReference type="Proteomes" id="UP000294682"/>
    </source>
</evidence>
<evidence type="ECO:0000256" key="4">
    <source>
        <dbReference type="ARBA" id="ARBA00023136"/>
    </source>
</evidence>
<dbReference type="InterPro" id="IPR053160">
    <property type="entry name" value="MFS_DHA3_Transporter"/>
</dbReference>
<keyword evidence="7" id="KW-1185">Reference proteome</keyword>
<reference evidence="6 7" key="1">
    <citation type="submission" date="2019-03" db="EMBL/GenBank/DDBJ databases">
        <title>Genomic Encyclopedia of Type Strains, Phase IV (KMG-IV): sequencing the most valuable type-strain genomes for metagenomic binning, comparative biology and taxonomic classification.</title>
        <authorList>
            <person name="Goeker M."/>
        </authorList>
    </citation>
    <scope>NUCLEOTIDE SEQUENCE [LARGE SCALE GENOMIC DNA]</scope>
    <source>
        <strain evidence="6 7">DSM 100433</strain>
    </source>
</reference>
<dbReference type="InterPro" id="IPR036259">
    <property type="entry name" value="MFS_trans_sf"/>
</dbReference>
<dbReference type="GO" id="GO:0022857">
    <property type="term" value="F:transmembrane transporter activity"/>
    <property type="evidence" value="ECO:0007669"/>
    <property type="project" value="InterPro"/>
</dbReference>
<dbReference type="CDD" id="cd06174">
    <property type="entry name" value="MFS"/>
    <property type="match status" value="1"/>
</dbReference>
<keyword evidence="3 5" id="KW-1133">Transmembrane helix</keyword>
<dbReference type="SUPFAM" id="SSF103473">
    <property type="entry name" value="MFS general substrate transporter"/>
    <property type="match status" value="1"/>
</dbReference>
<dbReference type="Gene3D" id="1.20.1250.20">
    <property type="entry name" value="MFS general substrate transporter like domains"/>
    <property type="match status" value="1"/>
</dbReference>
<dbReference type="GO" id="GO:0005886">
    <property type="term" value="C:plasma membrane"/>
    <property type="evidence" value="ECO:0007669"/>
    <property type="project" value="UniProtKB-SubCell"/>
</dbReference>
<dbReference type="PROSITE" id="PS00216">
    <property type="entry name" value="SUGAR_TRANSPORT_1"/>
    <property type="match status" value="1"/>
</dbReference>
<dbReference type="Pfam" id="PF07690">
    <property type="entry name" value="MFS_1"/>
    <property type="match status" value="1"/>
</dbReference>
<gene>
    <name evidence="6" type="ORF">EDD78_101407</name>
</gene>
<evidence type="ECO:0000256" key="5">
    <source>
        <dbReference type="SAM" id="Phobius"/>
    </source>
</evidence>
<dbReference type="PANTHER" id="PTHR23530">
    <property type="entry name" value="TRANSPORT PROTEIN-RELATED"/>
    <property type="match status" value="1"/>
</dbReference>
<dbReference type="PANTHER" id="PTHR23530:SF1">
    <property type="entry name" value="PERMEASE, MAJOR FACILITATOR SUPERFAMILY-RELATED"/>
    <property type="match status" value="1"/>
</dbReference>
<feature type="transmembrane region" description="Helical" evidence="5">
    <location>
        <begin position="254"/>
        <end position="275"/>
    </location>
</feature>
<organism evidence="6 7">
    <name type="scientific">Harryflintia acetispora</name>
    <dbReference type="NCBI Taxonomy" id="1849041"/>
    <lineage>
        <taxon>Bacteria</taxon>
        <taxon>Bacillati</taxon>
        <taxon>Bacillota</taxon>
        <taxon>Clostridia</taxon>
        <taxon>Eubacteriales</taxon>
        <taxon>Oscillospiraceae</taxon>
        <taxon>Harryflintia</taxon>
    </lineage>
</organism>
<keyword evidence="2 5" id="KW-0812">Transmembrane</keyword>
<evidence type="ECO:0000256" key="2">
    <source>
        <dbReference type="ARBA" id="ARBA00022692"/>
    </source>
</evidence>
<name>A0A9X8ULK3_9FIRM</name>
<comment type="subcellular location">
    <subcellularLocation>
        <location evidence="1">Cell membrane</location>
        <topology evidence="1">Multi-pass membrane protein</topology>
    </subcellularLocation>
</comment>
<feature type="transmembrane region" description="Helical" evidence="5">
    <location>
        <begin position="287"/>
        <end position="320"/>
    </location>
</feature>
<feature type="transmembrane region" description="Helical" evidence="5">
    <location>
        <begin position="138"/>
        <end position="157"/>
    </location>
</feature>
<evidence type="ECO:0000313" key="6">
    <source>
        <dbReference type="EMBL" id="TCL45424.1"/>
    </source>
</evidence>
<dbReference type="InterPro" id="IPR005829">
    <property type="entry name" value="Sugar_transporter_CS"/>
</dbReference>
<dbReference type="Proteomes" id="UP000294682">
    <property type="component" value="Unassembled WGS sequence"/>
</dbReference>
<evidence type="ECO:0000256" key="1">
    <source>
        <dbReference type="ARBA" id="ARBA00004651"/>
    </source>
</evidence>
<feature type="transmembrane region" description="Helical" evidence="5">
    <location>
        <begin position="12"/>
        <end position="32"/>
    </location>
</feature>
<keyword evidence="4 5" id="KW-0472">Membrane</keyword>
<dbReference type="AlphaFoldDB" id="A0A9X8ULK3"/>
<feature type="transmembrane region" description="Helical" evidence="5">
    <location>
        <begin position="221"/>
        <end position="242"/>
    </location>
</feature>
<feature type="transmembrane region" description="Helical" evidence="5">
    <location>
        <begin position="163"/>
        <end position="180"/>
    </location>
</feature>
<dbReference type="InterPro" id="IPR011701">
    <property type="entry name" value="MFS"/>
</dbReference>
<accession>A0A9X8ULK3</accession>
<dbReference type="RefSeq" id="WP_132083778.1">
    <property type="nucleotide sequence ID" value="NZ_SLUK01000001.1"/>
</dbReference>
<comment type="caution">
    <text evidence="6">The sequence shown here is derived from an EMBL/GenBank/DDBJ whole genome shotgun (WGS) entry which is preliminary data.</text>
</comment>
<dbReference type="EMBL" id="SLUK01000001">
    <property type="protein sequence ID" value="TCL45424.1"/>
    <property type="molecule type" value="Genomic_DNA"/>
</dbReference>
<feature type="transmembrane region" description="Helical" evidence="5">
    <location>
        <begin position="340"/>
        <end position="362"/>
    </location>
</feature>